<dbReference type="Pfam" id="PF07921">
    <property type="entry name" value="Fibritin_C"/>
    <property type="match status" value="1"/>
</dbReference>
<evidence type="ECO:0000313" key="3">
    <source>
        <dbReference type="Proteomes" id="UP000326777"/>
    </source>
</evidence>
<accession>A0A5P8PHE3</accession>
<feature type="domain" description="Fibritin C-terminal" evidence="1">
    <location>
        <begin position="387"/>
        <end position="457"/>
    </location>
</feature>
<proteinExistence type="predicted"/>
<dbReference type="Gene3D" id="1.20.5.320">
    <property type="entry name" value="6-Phosphogluconate Dehydrogenase, domain 3"/>
    <property type="match status" value="2"/>
</dbReference>
<keyword evidence="3" id="KW-1185">Reference proteome</keyword>
<evidence type="ECO:0000259" key="1">
    <source>
        <dbReference type="Pfam" id="PF07921"/>
    </source>
</evidence>
<name>A0A5P8PHE3_9CAUD</name>
<dbReference type="Proteomes" id="UP000326777">
    <property type="component" value="Genome"/>
</dbReference>
<protein>
    <submittedName>
        <fullName evidence="2">Neck whisker protein</fullName>
    </submittedName>
</protein>
<sequence length="595" mass="64874">MISDLTLRKKIYVDGTPAEGQKRIGWLLNGERPCGADTKYDNGGSLNRPAVHINTNLDIAFDNAEVTSDKVNVIIGQVNEIKENLGVIGSGSIVQKINDLSDASEKHETQIEVIVSDIIYVNNAIDDLRANTGEWDPAEDNTFRTLRDDNLFLKKELGNYDGFDFNGNIAQGNMASGVKGRVMAAIGGVKQNELRIDRLEKSWEDSDVGKVVIALEQQRKEIGPTSMATSQNIYERFGAVGAEQTRQSAEMAELKVNIGYDAANPIKERLSRVETNYQIMDQQISGPYGIERRLQNVELAVGEADDPGSLVSDNNLNKKNIATLQTIVGKTGSDGLQGSVAELNTTVGIGDPTNTSKMYGKLEANVQQTGLNTQDLVVIKETLNGSPTQGGIVPAMNKIITDFYGNDPANSSPLPNDVPVREAVRELMKGHDDQYVSDVPKDGLNYVRTNGQWVQIPIAAGRFQAEVAFDIDLSADNPHIISTSSMKPASWTRQISVQNNSQLSIADQGPLKFEVDARIDAALADKKIELQIFVNGTRHMEDEFTSVVGTTGALLLSLNTVIDIPKSAVVEFYLYSPEYNGVVNVQNLTCTVQPI</sequence>
<dbReference type="EMBL" id="MN095771">
    <property type="protein sequence ID" value="QFR56116.1"/>
    <property type="molecule type" value="Genomic_DNA"/>
</dbReference>
<dbReference type="InterPro" id="IPR012473">
    <property type="entry name" value="Fibritin_C"/>
</dbReference>
<dbReference type="SUPFAM" id="SSF58046">
    <property type="entry name" value="Fibritin"/>
    <property type="match status" value="1"/>
</dbReference>
<organism evidence="2 3">
    <name type="scientific">Serratia phage Muldoon</name>
    <dbReference type="NCBI Taxonomy" id="2601678"/>
    <lineage>
        <taxon>Viruses</taxon>
        <taxon>Duplodnaviria</taxon>
        <taxon>Heunggongvirae</taxon>
        <taxon>Uroviricota</taxon>
        <taxon>Caudoviricetes</taxon>
        <taxon>Muldoonvirus</taxon>
        <taxon>Muldoonvirus muldoon</taxon>
    </lineage>
</organism>
<gene>
    <name evidence="2" type="ORF">CPT_Muldoon_165</name>
</gene>
<reference evidence="3" key="1">
    <citation type="submission" date="2019-06" db="EMBL/GenBank/DDBJ databases">
        <title>Complete genome sequence of Serratia marcescens phage Muldoon.</title>
        <authorList>
            <person name="Campbell S."/>
            <person name="Atkinson C."/>
            <person name="Moreland R."/>
            <person name="Liu M."/>
            <person name="Ramsey J."/>
            <person name="Leavitt J."/>
        </authorList>
    </citation>
    <scope>NUCLEOTIDE SEQUENCE [LARGE SCALE GENOMIC DNA]</scope>
</reference>
<evidence type="ECO:0000313" key="2">
    <source>
        <dbReference type="EMBL" id="QFR56116.1"/>
    </source>
</evidence>